<dbReference type="EMBL" id="QRXI01000021">
    <property type="protein sequence ID" value="RGT90347.1"/>
    <property type="molecule type" value="Genomic_DNA"/>
</dbReference>
<reference evidence="1 2" key="1">
    <citation type="submission" date="2018-08" db="EMBL/GenBank/DDBJ databases">
        <title>A genome reference for cultivated species of the human gut microbiota.</title>
        <authorList>
            <person name="Zou Y."/>
            <person name="Xue W."/>
            <person name="Luo G."/>
        </authorList>
    </citation>
    <scope>NUCLEOTIDE SEQUENCE [LARGE SCALE GENOMIC DNA]</scope>
    <source>
        <strain evidence="1 2">AF18-14</strain>
    </source>
</reference>
<comment type="caution">
    <text evidence="1">The sequence shown here is derived from an EMBL/GenBank/DDBJ whole genome shotgun (WGS) entry which is preliminary data.</text>
</comment>
<evidence type="ECO:0000313" key="2">
    <source>
        <dbReference type="Proteomes" id="UP000283833"/>
    </source>
</evidence>
<evidence type="ECO:0000313" key="1">
    <source>
        <dbReference type="EMBL" id="RGT90347.1"/>
    </source>
</evidence>
<accession>A0A412QH91</accession>
<organism evidence="1 2">
    <name type="scientific">Phocaeicola vulgatus</name>
    <name type="common">Bacteroides vulgatus</name>
    <dbReference type="NCBI Taxonomy" id="821"/>
    <lineage>
        <taxon>Bacteria</taxon>
        <taxon>Pseudomonadati</taxon>
        <taxon>Bacteroidota</taxon>
        <taxon>Bacteroidia</taxon>
        <taxon>Bacteroidales</taxon>
        <taxon>Bacteroidaceae</taxon>
        <taxon>Phocaeicola</taxon>
    </lineage>
</organism>
<dbReference type="AlphaFoldDB" id="A0A412QH91"/>
<dbReference type="GeneID" id="60063331"/>
<protein>
    <submittedName>
        <fullName evidence="1">Uncharacterized protein</fullName>
    </submittedName>
</protein>
<dbReference type="RefSeq" id="WP_005936925.1">
    <property type="nucleotide sequence ID" value="NZ_CAXTQT010000044.1"/>
</dbReference>
<sequence length="114" mass="13233">MNENEKIAKVIWHDALQKSFLPFGWGLDFNDIKVTDKGTEFYLFKTECWIEVRYLAELNLYQITVKPENEETEITYDCVPLDKIVAVINDTVSYGLASYDFICSKYGVIYKVAV</sequence>
<dbReference type="Proteomes" id="UP000283833">
    <property type="component" value="Unassembled WGS sequence"/>
</dbReference>
<name>A0A412QH91_PHOVU</name>
<proteinExistence type="predicted"/>
<gene>
    <name evidence="1" type="ORF">DWX04_15180</name>
</gene>